<sequence length="215" mass="24008">MRGLNENSLWFVCSITLNALGNSFMIVANLGSAPWATAGENLVHILPFSVGVCIIILNFFSFVLSYFMKVKFTLAMIIKSMALTIVFGLLIDLFIYIHQHTYVPGEMTIRYIYLIIGLNLIAVALCIYFQSSTVYLPADYLLKAFGKLMNNYTTGTILCTAIPLSISLVIILYRNDVTGLGPGTFLFMAGIGFLIDQYNRWIVIPRTSTQNMHST</sequence>
<gene>
    <name evidence="2" type="ORF">D8M04_12925</name>
</gene>
<keyword evidence="1" id="KW-0812">Transmembrane</keyword>
<dbReference type="PANTHER" id="PTHR40078">
    <property type="entry name" value="INTEGRAL MEMBRANE PROTEIN-RELATED"/>
    <property type="match status" value="1"/>
</dbReference>
<dbReference type="PANTHER" id="PTHR40078:SF1">
    <property type="entry name" value="INTEGRAL MEMBRANE PROTEIN"/>
    <property type="match status" value="1"/>
</dbReference>
<keyword evidence="3" id="KW-1185">Reference proteome</keyword>
<feature type="transmembrane region" description="Helical" evidence="1">
    <location>
        <begin position="152"/>
        <end position="173"/>
    </location>
</feature>
<accession>A0A498DA51</accession>
<feature type="transmembrane region" description="Helical" evidence="1">
    <location>
        <begin position="179"/>
        <end position="196"/>
    </location>
</feature>
<feature type="transmembrane region" description="Helical" evidence="1">
    <location>
        <begin position="111"/>
        <end position="131"/>
    </location>
</feature>
<feature type="transmembrane region" description="Helical" evidence="1">
    <location>
        <begin position="9"/>
        <end position="30"/>
    </location>
</feature>
<feature type="transmembrane region" description="Helical" evidence="1">
    <location>
        <begin position="80"/>
        <end position="99"/>
    </location>
</feature>
<feature type="transmembrane region" description="Helical" evidence="1">
    <location>
        <begin position="42"/>
        <end position="68"/>
    </location>
</feature>
<comment type="caution">
    <text evidence="2">The sequence shown here is derived from an EMBL/GenBank/DDBJ whole genome shotgun (WGS) entry which is preliminary data.</text>
</comment>
<dbReference type="RefSeq" id="WP_121523625.1">
    <property type="nucleotide sequence ID" value="NZ_RCHR01000004.1"/>
</dbReference>
<dbReference type="EMBL" id="RCHR01000004">
    <property type="protein sequence ID" value="RLL43810.1"/>
    <property type="molecule type" value="Genomic_DNA"/>
</dbReference>
<dbReference type="OrthoDB" id="2964383at2"/>
<evidence type="ECO:0000313" key="3">
    <source>
        <dbReference type="Proteomes" id="UP000270219"/>
    </source>
</evidence>
<protein>
    <submittedName>
        <fullName evidence="2">Uncharacterized protein</fullName>
    </submittedName>
</protein>
<name>A0A498DA51_9BACI</name>
<dbReference type="Proteomes" id="UP000270219">
    <property type="component" value="Unassembled WGS sequence"/>
</dbReference>
<keyword evidence="1" id="KW-1133">Transmembrane helix</keyword>
<dbReference type="AlphaFoldDB" id="A0A498DA51"/>
<reference evidence="2 3" key="1">
    <citation type="submission" date="2018-10" db="EMBL/GenBank/DDBJ databases">
        <title>Oceanobacillus sp. YLB-02 draft genome.</title>
        <authorList>
            <person name="Yu L."/>
        </authorList>
    </citation>
    <scope>NUCLEOTIDE SEQUENCE [LARGE SCALE GENOMIC DNA]</scope>
    <source>
        <strain evidence="2 3">YLB-02</strain>
    </source>
</reference>
<dbReference type="InterPro" id="IPR038750">
    <property type="entry name" value="YczE/YyaS-like"/>
</dbReference>
<evidence type="ECO:0000313" key="2">
    <source>
        <dbReference type="EMBL" id="RLL43810.1"/>
    </source>
</evidence>
<keyword evidence="1" id="KW-0472">Membrane</keyword>
<proteinExistence type="predicted"/>
<organism evidence="2 3">
    <name type="scientific">Oceanobacillus piezotolerans</name>
    <dbReference type="NCBI Taxonomy" id="2448030"/>
    <lineage>
        <taxon>Bacteria</taxon>
        <taxon>Bacillati</taxon>
        <taxon>Bacillota</taxon>
        <taxon>Bacilli</taxon>
        <taxon>Bacillales</taxon>
        <taxon>Bacillaceae</taxon>
        <taxon>Oceanobacillus</taxon>
    </lineage>
</organism>
<dbReference type="Pfam" id="PF19700">
    <property type="entry name" value="DUF6198"/>
    <property type="match status" value="1"/>
</dbReference>
<evidence type="ECO:0000256" key="1">
    <source>
        <dbReference type="SAM" id="Phobius"/>
    </source>
</evidence>